<comment type="subcellular location">
    <subcellularLocation>
        <location evidence="2">Cell membrane</location>
        <topology evidence="2">Multi-pass membrane protein</topology>
    </subcellularLocation>
</comment>
<dbReference type="Gene3D" id="1.10.1760.20">
    <property type="match status" value="1"/>
</dbReference>
<dbReference type="PIRSF" id="PIRSF016661">
    <property type="entry name" value="BioY"/>
    <property type="match status" value="1"/>
</dbReference>
<comment type="caution">
    <text evidence="5">The sequence shown here is derived from an EMBL/GenBank/DDBJ whole genome shotgun (WGS) entry which is preliminary data.</text>
</comment>
<evidence type="ECO:0000256" key="2">
    <source>
        <dbReference type="PIRNR" id="PIRNR016661"/>
    </source>
</evidence>
<feature type="transmembrane region" description="Helical" evidence="3">
    <location>
        <begin position="86"/>
        <end position="103"/>
    </location>
</feature>
<reference evidence="4" key="2">
    <citation type="submission" date="2023-03" db="EMBL/GenBank/DDBJ databases">
        <authorList>
            <person name="Shen W."/>
            <person name="Cai J."/>
        </authorList>
    </citation>
    <scope>NUCLEOTIDE SEQUENCE</scope>
    <source>
        <strain evidence="4">B245-2</strain>
    </source>
</reference>
<feature type="transmembrane region" description="Helical" evidence="3">
    <location>
        <begin position="144"/>
        <end position="170"/>
    </location>
</feature>
<reference evidence="5 6" key="1">
    <citation type="submission" date="2020-04" db="EMBL/GenBank/DDBJ databases">
        <authorList>
            <person name="Hitch T.C.A."/>
            <person name="Wylensek D."/>
            <person name="Clavel T."/>
        </authorList>
    </citation>
    <scope>NUCLEOTIDE SEQUENCE [LARGE SCALE GENOMIC DNA]</scope>
    <source>
        <strain evidence="5 6">WCA-380-WT-3C</strain>
    </source>
</reference>
<dbReference type="Proteomes" id="UP000588071">
    <property type="component" value="Unassembled WGS sequence"/>
</dbReference>
<gene>
    <name evidence="5" type="ORF">HF857_09750</name>
    <name evidence="4" type="ORF">P7H47_04285</name>
</gene>
<dbReference type="RefSeq" id="WP_016250256.1">
    <property type="nucleotide sequence ID" value="NZ_AP035890.1"/>
</dbReference>
<protein>
    <recommendedName>
        <fullName evidence="2">Biotin transporter</fullName>
    </recommendedName>
</protein>
<proteinExistence type="inferred from homology"/>
<keyword evidence="2 3" id="KW-0472">Membrane</keyword>
<organism evidence="5 6">
    <name type="scientific">Enterococcus cecorum</name>
    <dbReference type="NCBI Taxonomy" id="44008"/>
    <lineage>
        <taxon>Bacteria</taxon>
        <taxon>Bacillati</taxon>
        <taxon>Bacillota</taxon>
        <taxon>Bacilli</taxon>
        <taxon>Lactobacillales</taxon>
        <taxon>Enterococcaceae</taxon>
        <taxon>Enterococcus</taxon>
    </lineage>
</organism>
<keyword evidence="2" id="KW-1003">Cell membrane</keyword>
<dbReference type="GO" id="GO:0015225">
    <property type="term" value="F:biotin transmembrane transporter activity"/>
    <property type="evidence" value="ECO:0007669"/>
    <property type="project" value="UniProtKB-UniRule"/>
</dbReference>
<feature type="transmembrane region" description="Helical" evidence="3">
    <location>
        <begin position="110"/>
        <end position="132"/>
    </location>
</feature>
<evidence type="ECO:0000313" key="4">
    <source>
        <dbReference type="EMBL" id="MDT2796491.1"/>
    </source>
</evidence>
<keyword evidence="3" id="KW-1133">Transmembrane helix</keyword>
<dbReference type="Proteomes" id="UP001255696">
    <property type="component" value="Unassembled WGS sequence"/>
</dbReference>
<feature type="transmembrane region" description="Helical" evidence="3">
    <location>
        <begin position="9"/>
        <end position="25"/>
    </location>
</feature>
<dbReference type="EMBL" id="JARQBI010000007">
    <property type="protein sequence ID" value="MDT2796491.1"/>
    <property type="molecule type" value="Genomic_DNA"/>
</dbReference>
<dbReference type="GeneID" id="60870707"/>
<dbReference type="AlphaFoldDB" id="A0A0I9WQ77"/>
<keyword evidence="2" id="KW-0813">Transport</keyword>
<name>A0A0I9WQ77_9ENTE</name>
<evidence type="ECO:0000256" key="1">
    <source>
        <dbReference type="ARBA" id="ARBA00010692"/>
    </source>
</evidence>
<keyword evidence="3" id="KW-0812">Transmembrane</keyword>
<dbReference type="GO" id="GO:0005886">
    <property type="term" value="C:plasma membrane"/>
    <property type="evidence" value="ECO:0007669"/>
    <property type="project" value="UniProtKB-SubCell"/>
</dbReference>
<evidence type="ECO:0000313" key="6">
    <source>
        <dbReference type="Proteomes" id="UP000588071"/>
    </source>
</evidence>
<evidence type="ECO:0000313" key="5">
    <source>
        <dbReference type="EMBL" id="NME50493.1"/>
    </source>
</evidence>
<sequence>MQNIRLQKQLVAAIFAAVIAVFAQFTIPLPIVPLTLQTFIVGLTATILGRKVGSLAVIIYLVLGAIGLPVYAGGSAGVGALFGPSGGYLWGFVLCAFLIGAIIQMNPKSFVTVLIANIIGFATTLIVGSIWLKFATGMPLNQALIAGCVNFLLPDMIKAICSAGIGFLVCQRLPQRFLKLVQN</sequence>
<feature type="transmembrane region" description="Helical" evidence="3">
    <location>
        <begin position="55"/>
        <end position="74"/>
    </location>
</feature>
<comment type="similarity">
    <text evidence="1 2">Belongs to the BioY family.</text>
</comment>
<accession>A0A0I9WQ77</accession>
<evidence type="ECO:0000256" key="3">
    <source>
        <dbReference type="SAM" id="Phobius"/>
    </source>
</evidence>
<dbReference type="InterPro" id="IPR003784">
    <property type="entry name" value="BioY"/>
</dbReference>
<dbReference type="Pfam" id="PF02632">
    <property type="entry name" value="BioY"/>
    <property type="match status" value="1"/>
</dbReference>
<dbReference type="PANTHER" id="PTHR34295:SF1">
    <property type="entry name" value="BIOTIN TRANSPORTER BIOY"/>
    <property type="match status" value="1"/>
</dbReference>
<dbReference type="PANTHER" id="PTHR34295">
    <property type="entry name" value="BIOTIN TRANSPORTER BIOY"/>
    <property type="match status" value="1"/>
</dbReference>
<dbReference type="EMBL" id="JABAFV010000019">
    <property type="protein sequence ID" value="NME50493.1"/>
    <property type="molecule type" value="Genomic_DNA"/>
</dbReference>